<keyword evidence="1" id="KW-0560">Oxidoreductase</keyword>
<dbReference type="Gene3D" id="3.50.50.60">
    <property type="entry name" value="FAD/NAD(P)-binding domain"/>
    <property type="match status" value="1"/>
</dbReference>
<proteinExistence type="predicted"/>
<gene>
    <name evidence="4" type="ORF">BAR1_07995</name>
</gene>
<dbReference type="Proteomes" id="UP000261704">
    <property type="component" value="Chromosome"/>
</dbReference>
<dbReference type="PANTHER" id="PTHR13847">
    <property type="entry name" value="SARCOSINE DEHYDROGENASE-RELATED"/>
    <property type="match status" value="1"/>
</dbReference>
<evidence type="ECO:0000313" key="5">
    <source>
        <dbReference type="Proteomes" id="UP000261704"/>
    </source>
</evidence>
<feature type="domain" description="FAD dependent oxidoreductase" evidence="3">
    <location>
        <begin position="8"/>
        <end position="364"/>
    </location>
</feature>
<dbReference type="PANTHER" id="PTHR13847:SF287">
    <property type="entry name" value="FAD-DEPENDENT OXIDOREDUCTASE DOMAIN-CONTAINING PROTEIN 1"/>
    <property type="match status" value="1"/>
</dbReference>
<name>A0A347UG99_9RHOB</name>
<dbReference type="AlphaFoldDB" id="A0A347UG99"/>
<evidence type="ECO:0000256" key="1">
    <source>
        <dbReference type="ARBA" id="ARBA00023002"/>
    </source>
</evidence>
<evidence type="ECO:0000259" key="3">
    <source>
        <dbReference type="Pfam" id="PF01266"/>
    </source>
</evidence>
<keyword evidence="2" id="KW-0472">Membrane</keyword>
<dbReference type="OrthoDB" id="9806452at2"/>
<reference evidence="4 5" key="1">
    <citation type="submission" date="2018-09" db="EMBL/GenBank/DDBJ databases">
        <title>Profundibacter amoris BAR1 gen. nov., sp. nov., a new member of the Roseobacter clade isolated at Lokis Castle Vent Field on the Arctic Mid-Oceanic Ridge.</title>
        <authorList>
            <person name="Le Moine Bauer S."/>
            <person name="Sjoeberg A.G."/>
            <person name="L'Haridon S."/>
            <person name="Stokke R."/>
            <person name="Roalkvam I."/>
            <person name="Steen I.H."/>
            <person name="Dahle H."/>
        </authorList>
    </citation>
    <scope>NUCLEOTIDE SEQUENCE [LARGE SCALE GENOMIC DNA]</scope>
    <source>
        <strain evidence="4 5">BAR1</strain>
    </source>
</reference>
<protein>
    <submittedName>
        <fullName evidence="4">FAD-binding oxidoreductase</fullName>
    </submittedName>
</protein>
<dbReference type="Gene3D" id="3.30.9.10">
    <property type="entry name" value="D-Amino Acid Oxidase, subunit A, domain 2"/>
    <property type="match status" value="1"/>
</dbReference>
<keyword evidence="2" id="KW-0812">Transmembrane</keyword>
<dbReference type="SUPFAM" id="SSF51905">
    <property type="entry name" value="FAD/NAD(P)-binding domain"/>
    <property type="match status" value="1"/>
</dbReference>
<dbReference type="Pfam" id="PF01266">
    <property type="entry name" value="DAO"/>
    <property type="match status" value="1"/>
</dbReference>
<dbReference type="InterPro" id="IPR006076">
    <property type="entry name" value="FAD-dep_OxRdtase"/>
</dbReference>
<evidence type="ECO:0000313" key="4">
    <source>
        <dbReference type="EMBL" id="AXX97877.1"/>
    </source>
</evidence>
<sequence length="395" mass="43414">MNNVFTYDVVIIGGAIMGSSAAFWLSRMNPDLDILVIEPDPSYAKSSTALSVASVRQQFTTAVNVEISRFGINFIKNVQVWLGQGGGVDSLGFQENGYLFLSGSAQSETVLRQACAMQCEKGAQTELLTPDALKARFDWLNVDDIHLASFGAKDEGWFDNMSLLGGFRKAAQHQGVKFLRDRVVAIEGTNSRISSVKLESTGTIFAANIINAAGTSANDILEMLGEGLPVEPRKRTVFMIDAPNAIHPDAPLMVCHSGFYLRPEHNHWICAIVPKDDHRAEKDDFEPDLHLFEDSLWPKLYERAPGFDAVKVLSAWAGHYAYNTLDQNAIIGRHQNWHNLFLMNGFSGHGLQQAPAVGRGIAELVLHGAYQTIDLSDLGVDRILEGRPFAEKAIV</sequence>
<feature type="transmembrane region" description="Helical" evidence="2">
    <location>
        <begin position="6"/>
        <end position="25"/>
    </location>
</feature>
<dbReference type="InterPro" id="IPR036188">
    <property type="entry name" value="FAD/NAD-bd_sf"/>
</dbReference>
<dbReference type="GO" id="GO:0005737">
    <property type="term" value="C:cytoplasm"/>
    <property type="evidence" value="ECO:0007669"/>
    <property type="project" value="TreeGrafter"/>
</dbReference>
<keyword evidence="2" id="KW-1133">Transmembrane helix</keyword>
<organism evidence="4 5">
    <name type="scientific">Profundibacter amoris</name>
    <dbReference type="NCBI Taxonomy" id="2171755"/>
    <lineage>
        <taxon>Bacteria</taxon>
        <taxon>Pseudomonadati</taxon>
        <taxon>Pseudomonadota</taxon>
        <taxon>Alphaproteobacteria</taxon>
        <taxon>Rhodobacterales</taxon>
        <taxon>Paracoccaceae</taxon>
        <taxon>Profundibacter</taxon>
    </lineage>
</organism>
<dbReference type="GO" id="GO:0032981">
    <property type="term" value="P:mitochondrial respiratory chain complex I assembly"/>
    <property type="evidence" value="ECO:0007669"/>
    <property type="project" value="TreeGrafter"/>
</dbReference>
<accession>A0A347UG99</accession>
<dbReference type="EMBL" id="CP032125">
    <property type="protein sequence ID" value="AXX97877.1"/>
    <property type="molecule type" value="Genomic_DNA"/>
</dbReference>
<evidence type="ECO:0000256" key="2">
    <source>
        <dbReference type="SAM" id="Phobius"/>
    </source>
</evidence>
<dbReference type="GO" id="GO:0016491">
    <property type="term" value="F:oxidoreductase activity"/>
    <property type="evidence" value="ECO:0007669"/>
    <property type="project" value="UniProtKB-KW"/>
</dbReference>
<dbReference type="KEGG" id="pamo:BAR1_07995"/>
<keyword evidence="5" id="KW-1185">Reference proteome</keyword>